<gene>
    <name evidence="1" type="ORF">CC84DRAFT_1242785</name>
</gene>
<dbReference type="InParanoid" id="A0A177CJA7"/>
<accession>A0A177CJA7</accession>
<dbReference type="OrthoDB" id="10254945at2759"/>
<evidence type="ECO:0000313" key="1">
    <source>
        <dbReference type="EMBL" id="OAG07341.1"/>
    </source>
</evidence>
<dbReference type="GeneID" id="28767577"/>
<dbReference type="AlphaFoldDB" id="A0A177CJA7"/>
<reference evidence="1 2" key="1">
    <citation type="submission" date="2016-05" db="EMBL/GenBank/DDBJ databases">
        <title>Comparative analysis of secretome profiles of manganese(II)-oxidizing ascomycete fungi.</title>
        <authorList>
            <consortium name="DOE Joint Genome Institute"/>
            <person name="Zeiner C.A."/>
            <person name="Purvine S.O."/>
            <person name="Zink E.M."/>
            <person name="Wu S."/>
            <person name="Pasa-Tolic L."/>
            <person name="Chaput D.L."/>
            <person name="Haridas S."/>
            <person name="Grigoriev I.V."/>
            <person name="Santelli C.M."/>
            <person name="Hansel C.M."/>
        </authorList>
    </citation>
    <scope>NUCLEOTIDE SEQUENCE [LARGE SCALE GENOMIC DNA]</scope>
    <source>
        <strain evidence="1 2">AP3s5-JAC2a</strain>
    </source>
</reference>
<protein>
    <submittedName>
        <fullName evidence="1">Uncharacterized protein</fullName>
    </submittedName>
</protein>
<proteinExistence type="predicted"/>
<sequence>MTFYQHFSQDLQNADVDTWMRTQFLFAATLVHKVFHAYSKWLNLEHDDPLFRRGDMEAELGNSWERKVLGYNCNPVFHDIARCEMLLSMKAIAYREDRMQPEIVRKLIGDHPFHLNRMNPAHYQGLFQMQSYRGGDFYTVGTIRAANGLLQYPL</sequence>
<dbReference type="Proteomes" id="UP000077069">
    <property type="component" value="Unassembled WGS sequence"/>
</dbReference>
<dbReference type="EMBL" id="KV441551">
    <property type="protein sequence ID" value="OAG07341.1"/>
    <property type="molecule type" value="Genomic_DNA"/>
</dbReference>
<evidence type="ECO:0000313" key="2">
    <source>
        <dbReference type="Proteomes" id="UP000077069"/>
    </source>
</evidence>
<keyword evidence="2" id="KW-1185">Reference proteome</keyword>
<organism evidence="1 2">
    <name type="scientific">Paraphaeosphaeria sporulosa</name>
    <dbReference type="NCBI Taxonomy" id="1460663"/>
    <lineage>
        <taxon>Eukaryota</taxon>
        <taxon>Fungi</taxon>
        <taxon>Dikarya</taxon>
        <taxon>Ascomycota</taxon>
        <taxon>Pezizomycotina</taxon>
        <taxon>Dothideomycetes</taxon>
        <taxon>Pleosporomycetidae</taxon>
        <taxon>Pleosporales</taxon>
        <taxon>Massarineae</taxon>
        <taxon>Didymosphaeriaceae</taxon>
        <taxon>Paraphaeosphaeria</taxon>
    </lineage>
</organism>
<name>A0A177CJA7_9PLEO</name>
<dbReference type="RefSeq" id="XP_018037706.1">
    <property type="nucleotide sequence ID" value="XM_018184091.1"/>
</dbReference>